<feature type="transmembrane region" description="Helical" evidence="6">
    <location>
        <begin position="760"/>
        <end position="781"/>
    </location>
</feature>
<dbReference type="GO" id="GO:0016020">
    <property type="term" value="C:membrane"/>
    <property type="evidence" value="ECO:0007669"/>
    <property type="project" value="UniProtKB-SubCell"/>
</dbReference>
<evidence type="ECO:0000259" key="7">
    <source>
        <dbReference type="Pfam" id="PF10334"/>
    </source>
</evidence>
<dbReference type="HOGENOM" id="CLU_004486_0_0_1"/>
<evidence type="ECO:0000256" key="4">
    <source>
        <dbReference type="ARBA" id="ARBA00023136"/>
    </source>
</evidence>
<name>H2AW70_KAZAF</name>
<dbReference type="RefSeq" id="XP_003957755.1">
    <property type="nucleotide sequence ID" value="XM_003957706.1"/>
</dbReference>
<dbReference type="InterPro" id="IPR052430">
    <property type="entry name" value="IVT-Associated"/>
</dbReference>
<evidence type="ECO:0000256" key="5">
    <source>
        <dbReference type="SAM" id="MobiDB-lite"/>
    </source>
</evidence>
<keyword evidence="3 6" id="KW-1133">Transmembrane helix</keyword>
<dbReference type="GeneID" id="13884088"/>
<dbReference type="InterPro" id="IPR018820">
    <property type="entry name" value="BRE4-related_DUF2421"/>
</dbReference>
<reference evidence="8 9" key="1">
    <citation type="journal article" date="2011" name="Proc. Natl. Acad. Sci. U.S.A.">
        <title>Evolutionary erosion of yeast sex chromosomes by mating-type switching accidents.</title>
        <authorList>
            <person name="Gordon J.L."/>
            <person name="Armisen D."/>
            <person name="Proux-Wera E."/>
            <person name="Oheigeartaigh S.S."/>
            <person name="Byrne K.P."/>
            <person name="Wolfe K.H."/>
        </authorList>
    </citation>
    <scope>NUCLEOTIDE SEQUENCE [LARGE SCALE GENOMIC DNA]</scope>
    <source>
        <strain evidence="9">ATCC 22294 / BCRC 22015 / CBS 2517 / CECT 1963 / NBRC 1671 / NRRL Y-8276</strain>
    </source>
</reference>
<dbReference type="AlphaFoldDB" id="H2AW70"/>
<dbReference type="OrthoDB" id="1924968at2759"/>
<comment type="subcellular location">
    <subcellularLocation>
        <location evidence="1">Membrane</location>
        <topology evidence="1">Multi-pass membrane protein</topology>
    </subcellularLocation>
</comment>
<gene>
    <name evidence="8" type="primary">KAFR0F00230</name>
    <name evidence="8" type="ORF">KAFR_0F00230</name>
</gene>
<dbReference type="FunCoup" id="H2AW70">
    <property type="interactions" value="22"/>
</dbReference>
<dbReference type="InterPro" id="IPR023244">
    <property type="entry name" value="Brefeldin_A-sensitivity_4"/>
</dbReference>
<feature type="transmembrane region" description="Helical" evidence="6">
    <location>
        <begin position="114"/>
        <end position="134"/>
    </location>
</feature>
<dbReference type="EMBL" id="HE650826">
    <property type="protein sequence ID" value="CCF58620.1"/>
    <property type="molecule type" value="Genomic_DNA"/>
</dbReference>
<dbReference type="Proteomes" id="UP000005220">
    <property type="component" value="Chromosome 6"/>
</dbReference>
<organism evidence="8 9">
    <name type="scientific">Kazachstania africana (strain ATCC 22294 / BCRC 22015 / CBS 2517 / CECT 1963 / NBRC 1671 / NRRL Y-8276)</name>
    <name type="common">Yeast</name>
    <name type="synonym">Kluyveromyces africanus</name>
    <dbReference type="NCBI Taxonomy" id="1071382"/>
    <lineage>
        <taxon>Eukaryota</taxon>
        <taxon>Fungi</taxon>
        <taxon>Dikarya</taxon>
        <taxon>Ascomycota</taxon>
        <taxon>Saccharomycotina</taxon>
        <taxon>Saccharomycetes</taxon>
        <taxon>Saccharomycetales</taxon>
        <taxon>Saccharomycetaceae</taxon>
        <taxon>Kazachstania</taxon>
    </lineage>
</organism>
<dbReference type="PRINTS" id="PR02047">
    <property type="entry name" value="BREFELDNASP4"/>
</dbReference>
<evidence type="ECO:0000313" key="8">
    <source>
        <dbReference type="EMBL" id="CCF58620.1"/>
    </source>
</evidence>
<sequence>MNSVNDMKSELSSSSSHLDSPQCLTNRKTKKSFTAIDHTKLNSIANEKKWNELIDYKFEELRDGFFTGLFANPESPMDTNLPLPPKSEELSKSYFIKSHRKVFLHQLTKKYTEIFKYFLAYLIAYILCVIHPVGNWLGDEYRYFIPLAVLLHHPARNVGVQLEITLESLIGGIFGVGWSSLAWYVSTSRGPAIRFQGALLFLSMMLALLISTWLRNFYKRLLYPSLTFGISIIYFHSVQIVKNKTDLNWRLYREFSLSYIVGMLISLSVNILIFPQSGNTELLNNFDKALFKIKDFLMGIVDKSSCSDKEALDILRKRMINSLNINLTEANRDFSNQFSLSKFDKASLRSFRNSLTMIGSTLRILPLNHILFNAKELEQLYLSINSHSSSAESVSAKKRHSFQNHDDNPIEILKTLFSGEVFALILEIIAVLDQISNIIKLTKNGSTVNGATSVLDDRMQKLKIKSARFDSAYKRFTKNKQFSNNLLYDDTYVNVFLFIKYVRTAAYQVEKIASSCKKLTINTHWRVVPPHYPFRRAMNRLPKECSIDDGSFGFSRYLETKFDVEDIFQKVYNAYTSKHTYERVNEVISSSRAIDHEDFNFHTTENPFRFKLWKLSTVLTGAEMQWSLKLVFVLTFTCLPGWLDESYHWYEKYHCWWTPIIIYILAHNKPPGQLTDLLSTLSVAIFAMFWGWAANEPSKFSNPYILCVFAGIIVLPLAAILLIYQKAKASFAAMISFTVISLGAYAKGEVTIVNSWSNCWHTSLALIIGIITSAGINWFPWSYSAREEMKLAVSTLLSHLSQSYQTVTERYLYHDIDDEPTDITLTFARIREVRLSQSIHEVKQLLKRAKREPDFVSNFDPSKYARLLDTCFLLLDKIIEARMAGSAFDVWKEESDDETIKALLSYRRDSAASVIFVLYILFNSFRSENRIPMYLPSTILARKRLFAYLSKIKRSQESSDDEPKTHEELHWAQVYSIAFSKSFTDVSDITEELVQISRGILGE</sequence>
<feature type="transmembrane region" description="Helical" evidence="6">
    <location>
        <begin position="703"/>
        <end position="724"/>
    </location>
</feature>
<dbReference type="Pfam" id="PF10334">
    <property type="entry name" value="BRE4"/>
    <property type="match status" value="1"/>
</dbReference>
<dbReference type="PANTHER" id="PTHR47804:SF3">
    <property type="entry name" value="PROTEIN BRE4"/>
    <property type="match status" value="1"/>
</dbReference>
<feature type="transmembrane region" description="Helical" evidence="6">
    <location>
        <begin position="674"/>
        <end position="691"/>
    </location>
</feature>
<dbReference type="eggNOG" id="KOG4711">
    <property type="taxonomic scope" value="Eukaryota"/>
</dbReference>
<keyword evidence="2 6" id="KW-0812">Transmembrane</keyword>
<keyword evidence="4 6" id="KW-0472">Membrane</keyword>
<evidence type="ECO:0000256" key="1">
    <source>
        <dbReference type="ARBA" id="ARBA00004141"/>
    </source>
</evidence>
<keyword evidence="9" id="KW-1185">Reference proteome</keyword>
<feature type="domain" description="DUF2421" evidence="7">
    <location>
        <begin position="781"/>
        <end position="971"/>
    </location>
</feature>
<feature type="transmembrane region" description="Helical" evidence="6">
    <location>
        <begin position="221"/>
        <end position="237"/>
    </location>
</feature>
<feature type="region of interest" description="Disordered" evidence="5">
    <location>
        <begin position="1"/>
        <end position="23"/>
    </location>
</feature>
<feature type="transmembrane region" description="Helical" evidence="6">
    <location>
        <begin position="731"/>
        <end position="748"/>
    </location>
</feature>
<dbReference type="STRING" id="1071382.H2AW70"/>
<evidence type="ECO:0000256" key="2">
    <source>
        <dbReference type="ARBA" id="ARBA00022692"/>
    </source>
</evidence>
<accession>H2AW70</accession>
<protein>
    <recommendedName>
        <fullName evidence="7">DUF2421 domain-containing protein</fullName>
    </recommendedName>
</protein>
<dbReference type="KEGG" id="kaf:KAFR_0F00230"/>
<feature type="compositionally biased region" description="Low complexity" evidence="5">
    <location>
        <begin position="10"/>
        <end position="20"/>
    </location>
</feature>
<evidence type="ECO:0000256" key="6">
    <source>
        <dbReference type="SAM" id="Phobius"/>
    </source>
</evidence>
<evidence type="ECO:0000313" key="9">
    <source>
        <dbReference type="Proteomes" id="UP000005220"/>
    </source>
</evidence>
<dbReference type="PANTHER" id="PTHR47804">
    <property type="entry name" value="60S RIBOSOMAL PROTEIN L19"/>
    <property type="match status" value="1"/>
</dbReference>
<dbReference type="InParanoid" id="H2AW70"/>
<proteinExistence type="predicted"/>
<feature type="transmembrane region" description="Helical" evidence="6">
    <location>
        <begin position="197"/>
        <end position="215"/>
    </location>
</feature>
<evidence type="ECO:0000256" key="3">
    <source>
        <dbReference type="ARBA" id="ARBA00022989"/>
    </source>
</evidence>
<dbReference type="GO" id="GO:0006897">
    <property type="term" value="P:endocytosis"/>
    <property type="evidence" value="ECO:0007669"/>
    <property type="project" value="EnsemblFungi"/>
</dbReference>
<feature type="transmembrane region" description="Helical" evidence="6">
    <location>
        <begin position="257"/>
        <end position="275"/>
    </location>
</feature>